<sequence length="101" mass="11888">MRKRLRFEGTRLESPTLFRARFHLREDSYELKNESLVNPWRGIKTTLVCRNFVFPKVSSSHTTHLARLSLEHIDSFAVTPSNLCSNPHPRHSFDLNHLFQL</sequence>
<proteinExistence type="predicted"/>
<keyword evidence="2" id="KW-1185">Reference proteome</keyword>
<name>A0AAN9T2Y4_PSOTE</name>
<dbReference type="AlphaFoldDB" id="A0AAN9T2Y4"/>
<evidence type="ECO:0000313" key="2">
    <source>
        <dbReference type="Proteomes" id="UP001386955"/>
    </source>
</evidence>
<dbReference type="EMBL" id="JAYMYS010000001">
    <property type="protein sequence ID" value="KAK7411909.1"/>
    <property type="molecule type" value="Genomic_DNA"/>
</dbReference>
<accession>A0AAN9T2Y4</accession>
<comment type="caution">
    <text evidence="1">The sequence shown here is derived from an EMBL/GenBank/DDBJ whole genome shotgun (WGS) entry which is preliminary data.</text>
</comment>
<evidence type="ECO:0000313" key="1">
    <source>
        <dbReference type="EMBL" id="KAK7411909.1"/>
    </source>
</evidence>
<gene>
    <name evidence="1" type="ORF">VNO78_03353</name>
</gene>
<organism evidence="1 2">
    <name type="scientific">Psophocarpus tetragonolobus</name>
    <name type="common">Winged bean</name>
    <name type="synonym">Dolichos tetragonolobus</name>
    <dbReference type="NCBI Taxonomy" id="3891"/>
    <lineage>
        <taxon>Eukaryota</taxon>
        <taxon>Viridiplantae</taxon>
        <taxon>Streptophyta</taxon>
        <taxon>Embryophyta</taxon>
        <taxon>Tracheophyta</taxon>
        <taxon>Spermatophyta</taxon>
        <taxon>Magnoliopsida</taxon>
        <taxon>eudicotyledons</taxon>
        <taxon>Gunneridae</taxon>
        <taxon>Pentapetalae</taxon>
        <taxon>rosids</taxon>
        <taxon>fabids</taxon>
        <taxon>Fabales</taxon>
        <taxon>Fabaceae</taxon>
        <taxon>Papilionoideae</taxon>
        <taxon>50 kb inversion clade</taxon>
        <taxon>NPAAA clade</taxon>
        <taxon>indigoferoid/millettioid clade</taxon>
        <taxon>Phaseoleae</taxon>
        <taxon>Psophocarpus</taxon>
    </lineage>
</organism>
<protein>
    <submittedName>
        <fullName evidence="1">Uncharacterized protein</fullName>
    </submittedName>
</protein>
<dbReference type="Proteomes" id="UP001386955">
    <property type="component" value="Unassembled WGS sequence"/>
</dbReference>
<reference evidence="1 2" key="1">
    <citation type="submission" date="2024-01" db="EMBL/GenBank/DDBJ databases">
        <title>The genomes of 5 underutilized Papilionoideae crops provide insights into root nodulation and disease resistanc.</title>
        <authorList>
            <person name="Jiang F."/>
        </authorList>
    </citation>
    <scope>NUCLEOTIDE SEQUENCE [LARGE SCALE GENOMIC DNA]</scope>
    <source>
        <strain evidence="1">DUOXIRENSHENG_FW03</strain>
        <tissue evidence="1">Leaves</tissue>
    </source>
</reference>